<evidence type="ECO:0000256" key="1">
    <source>
        <dbReference type="SAM" id="Phobius"/>
    </source>
</evidence>
<keyword evidence="3" id="KW-1185">Reference proteome</keyword>
<keyword evidence="1" id="KW-0472">Membrane</keyword>
<sequence>MLEQMTKWLLLAILAVSSISLIVVFQLDYTPEALSARAVPLAIVTGLSAIAVSLLSRK</sequence>
<gene>
    <name evidence="2" type="ORF">WDJ61_02845</name>
</gene>
<accession>A0ABZ2N8H9</accession>
<keyword evidence="1" id="KW-1133">Transmembrane helix</keyword>
<name>A0ABZ2N8H9_9BACI</name>
<protein>
    <submittedName>
        <fullName evidence="2">Uncharacterized protein</fullName>
    </submittedName>
</protein>
<dbReference type="Proteomes" id="UP001387364">
    <property type="component" value="Chromosome"/>
</dbReference>
<evidence type="ECO:0000313" key="2">
    <source>
        <dbReference type="EMBL" id="WXB93605.1"/>
    </source>
</evidence>
<organism evidence="2 3">
    <name type="scientific">Bacillus kandeliae</name>
    <dbReference type="NCBI Taxonomy" id="3129297"/>
    <lineage>
        <taxon>Bacteria</taxon>
        <taxon>Bacillati</taxon>
        <taxon>Bacillota</taxon>
        <taxon>Bacilli</taxon>
        <taxon>Bacillales</taxon>
        <taxon>Bacillaceae</taxon>
        <taxon>Bacillus</taxon>
    </lineage>
</organism>
<keyword evidence="1" id="KW-0812">Transmembrane</keyword>
<dbReference type="EMBL" id="CP147404">
    <property type="protein sequence ID" value="WXB93605.1"/>
    <property type="molecule type" value="Genomic_DNA"/>
</dbReference>
<proteinExistence type="predicted"/>
<evidence type="ECO:0000313" key="3">
    <source>
        <dbReference type="Proteomes" id="UP001387364"/>
    </source>
</evidence>
<feature type="transmembrane region" description="Helical" evidence="1">
    <location>
        <begin position="7"/>
        <end position="27"/>
    </location>
</feature>
<reference evidence="2 3" key="1">
    <citation type="submission" date="2024-02" db="EMBL/GenBank/DDBJ databases">
        <title>Seven novel Bacillus-like species.</title>
        <authorList>
            <person name="Liu G."/>
        </authorList>
    </citation>
    <scope>NUCLEOTIDE SEQUENCE [LARGE SCALE GENOMIC DNA]</scope>
    <source>
        <strain evidence="2 3">FJAT-52991</strain>
    </source>
</reference>
<dbReference type="RefSeq" id="WP_338752995.1">
    <property type="nucleotide sequence ID" value="NZ_CP147404.1"/>
</dbReference>
<feature type="transmembrane region" description="Helical" evidence="1">
    <location>
        <begin position="33"/>
        <end position="55"/>
    </location>
</feature>